<feature type="compositionally biased region" description="Low complexity" evidence="1">
    <location>
        <begin position="80"/>
        <end position="96"/>
    </location>
</feature>
<feature type="domain" description="5'-3' DNA helicase ZGRF1-like N-terminal" evidence="2">
    <location>
        <begin position="8"/>
        <end position="76"/>
    </location>
</feature>
<reference evidence="3 4" key="1">
    <citation type="submission" date="2024-10" db="EMBL/GenBank/DDBJ databases">
        <authorList>
            <person name="Ryan C."/>
        </authorList>
    </citation>
    <scope>NUCLEOTIDE SEQUENCE [LARGE SCALE GENOMIC DNA]</scope>
</reference>
<feature type="domain" description="5'-3' DNA helicase ZGRF1-like N-terminal" evidence="2">
    <location>
        <begin position="157"/>
        <end position="234"/>
    </location>
</feature>
<feature type="compositionally biased region" description="Polar residues" evidence="1">
    <location>
        <begin position="404"/>
        <end position="415"/>
    </location>
</feature>
<protein>
    <recommendedName>
        <fullName evidence="2">5'-3' DNA helicase ZGRF1-like N-terminal domain-containing protein</fullName>
    </recommendedName>
</protein>
<evidence type="ECO:0000259" key="2">
    <source>
        <dbReference type="Pfam" id="PF10382"/>
    </source>
</evidence>
<evidence type="ECO:0000313" key="4">
    <source>
        <dbReference type="Proteomes" id="UP001497457"/>
    </source>
</evidence>
<feature type="compositionally biased region" description="Polar residues" evidence="1">
    <location>
        <begin position="729"/>
        <end position="748"/>
    </location>
</feature>
<keyword evidence="4" id="KW-1185">Reference proteome</keyword>
<dbReference type="Pfam" id="PF10382">
    <property type="entry name" value="ZGRF1-like_N"/>
    <property type="match status" value="3"/>
</dbReference>
<dbReference type="PANTHER" id="PTHR28535:SF1">
    <property type="entry name" value="PROTEIN ZGRF1"/>
    <property type="match status" value="1"/>
</dbReference>
<feature type="compositionally biased region" description="Low complexity" evidence="1">
    <location>
        <begin position="701"/>
        <end position="713"/>
    </location>
</feature>
<dbReference type="InterPro" id="IPR052800">
    <property type="entry name" value="DNA_Repair_Helicase_ZGRF1"/>
</dbReference>
<dbReference type="PANTHER" id="PTHR28535">
    <property type="entry name" value="ZINC FINGER GRF-TYPE CONTAINING 1"/>
    <property type="match status" value="1"/>
</dbReference>
<sequence length="777" mass="84516">MEAEPPQRWAATYTKHVKQKRKAYHDGALLLYPASGRLVLLDDADHTLESRFLRSSEEVSPGGALTFNAHLVDVGDPEDGPASYTSSSASAAAGTRTARRGGGVARARPPSSGRVFPPRVSRSFANPSKGQGFGGGGEGDGEATGSDGAEVADSRFQEWTALYTAQLTQKAKKYHDGFVRLVQAGPHVKQIVLLNEDGQVLGSRHLKPGESIESGKKCHFPNYLIDICEAKNQNKAGEHISEESMVHTRQKNMGNTYNKMGLSALSKYQKIVSPQKFHDLVDTRSEVTASSGKPETDKVEAVAASHPGSLMEPDSGFKEWNALYTTQLTQKAKKYHDGIIRLVQIGSHARQIVLLDEYGEVLGNRYLKSVESVESGTKCQLPNYLIEVCELRNQINEPKHSSKDALNQTGLTNEKNTSDKEKSKSPKFVSPFKSQDARKSNWESAASSNRPQIGKTICSNLDAPQNFRVLSDLQRRKSDCNFNREADYNQSAFGIVDDPQKFNDIQRGSATNSLPEFGKTTSSRIGGDPLQYDDLQYVKSGCSNSFIRREVGKSTFGNMDDSLRTASQILSIMKPPSNVRISQSSMSGQPNSLASSEARIAFDASCRKNTVVDDSNRNFDGSGASGMSHFATQLRTSVLSCLNLETPSRKNSLKNESSGNSHPTYDCQTAMRPAAFEGQDLAMFDIPASAMSNADQKRDSSSLYTESSSGTESCFKISTDPVLQEDKSGSASQLSTLNSTADGKCDGSTSTSAYTLTCKDPKIQELIDDCPSFDLGF</sequence>
<feature type="region of interest" description="Disordered" evidence="1">
    <location>
        <begin position="399"/>
        <end position="448"/>
    </location>
</feature>
<dbReference type="InterPro" id="IPR018838">
    <property type="entry name" value="ZGRF1-like_N"/>
</dbReference>
<evidence type="ECO:0000256" key="1">
    <source>
        <dbReference type="SAM" id="MobiDB-lite"/>
    </source>
</evidence>
<gene>
    <name evidence="3" type="ORF">URODEC1_LOCUS123026</name>
</gene>
<proteinExistence type="predicted"/>
<feature type="region of interest" description="Disordered" evidence="1">
    <location>
        <begin position="78"/>
        <end position="149"/>
    </location>
</feature>
<name>A0ABC9H502_9POAL</name>
<feature type="region of interest" description="Disordered" evidence="1">
    <location>
        <begin position="692"/>
        <end position="713"/>
    </location>
</feature>
<organism evidence="3 4">
    <name type="scientific">Urochloa decumbens</name>
    <dbReference type="NCBI Taxonomy" id="240449"/>
    <lineage>
        <taxon>Eukaryota</taxon>
        <taxon>Viridiplantae</taxon>
        <taxon>Streptophyta</taxon>
        <taxon>Embryophyta</taxon>
        <taxon>Tracheophyta</taxon>
        <taxon>Spermatophyta</taxon>
        <taxon>Magnoliopsida</taxon>
        <taxon>Liliopsida</taxon>
        <taxon>Poales</taxon>
        <taxon>Poaceae</taxon>
        <taxon>PACMAD clade</taxon>
        <taxon>Panicoideae</taxon>
        <taxon>Panicodae</taxon>
        <taxon>Paniceae</taxon>
        <taxon>Melinidinae</taxon>
        <taxon>Urochloa</taxon>
    </lineage>
</organism>
<feature type="region of interest" description="Disordered" evidence="1">
    <location>
        <begin position="726"/>
        <end position="748"/>
    </location>
</feature>
<evidence type="ECO:0000313" key="3">
    <source>
        <dbReference type="EMBL" id="CAM0149894.1"/>
    </source>
</evidence>
<dbReference type="Proteomes" id="UP001497457">
    <property type="component" value="Unassembled WGS sequence"/>
</dbReference>
<comment type="caution">
    <text evidence="3">The sequence shown here is derived from an EMBL/GenBank/DDBJ whole genome shotgun (WGS) entry which is preliminary data.</text>
</comment>
<feature type="domain" description="5'-3' DNA helicase ZGRF1-like N-terminal" evidence="2">
    <location>
        <begin position="318"/>
        <end position="395"/>
    </location>
</feature>
<dbReference type="AlphaFoldDB" id="A0ABC9H502"/>
<accession>A0ABC9H502</accession>
<dbReference type="EMBL" id="CAXIPR030002589">
    <property type="protein sequence ID" value="CAM0149894.1"/>
    <property type="molecule type" value="Genomic_DNA"/>
</dbReference>